<organism evidence="1 2">
    <name type="scientific">Marinobacterium aestuariivivens</name>
    <dbReference type="NCBI Taxonomy" id="1698799"/>
    <lineage>
        <taxon>Bacteria</taxon>
        <taxon>Pseudomonadati</taxon>
        <taxon>Pseudomonadota</taxon>
        <taxon>Gammaproteobacteria</taxon>
        <taxon>Oceanospirillales</taxon>
        <taxon>Oceanospirillaceae</taxon>
        <taxon>Marinobacterium</taxon>
    </lineage>
</organism>
<accession>A0ABW2A5E5</accession>
<sequence>MTDILEAWKYTDQVSTDRRKALAEPGSFDELISRVCVEAEVVKAKKDTGSDSSLIGCWRPIFTIELQDTGDQLFNGPWGYRAQFWESPERGMEANLLLIESLYPILLEFIQRHPAGDMSTKDVEQRLTASSAKIWPDESQLCLAGPSKDLDVDRWRTEADAGQWKANVGLAAPKVSKFEVKGAFFDSNTWNEVVPEQKLQRHHEIHQFGFS</sequence>
<name>A0ABW2A5E5_9GAMM</name>
<proteinExistence type="predicted"/>
<keyword evidence="2" id="KW-1185">Reference proteome</keyword>
<protein>
    <recommendedName>
        <fullName evidence="3">DUF3074 domain-containing protein</fullName>
    </recommendedName>
</protein>
<evidence type="ECO:0000313" key="2">
    <source>
        <dbReference type="Proteomes" id="UP001596422"/>
    </source>
</evidence>
<evidence type="ECO:0008006" key="3">
    <source>
        <dbReference type="Google" id="ProtNLM"/>
    </source>
</evidence>
<evidence type="ECO:0000313" key="1">
    <source>
        <dbReference type="EMBL" id="MFC6672509.1"/>
    </source>
</evidence>
<dbReference type="RefSeq" id="WP_379910947.1">
    <property type="nucleotide sequence ID" value="NZ_JBHSWE010000001.1"/>
</dbReference>
<gene>
    <name evidence="1" type="ORF">ACFQDL_22395</name>
</gene>
<dbReference type="EMBL" id="JBHSWE010000001">
    <property type="protein sequence ID" value="MFC6672509.1"/>
    <property type="molecule type" value="Genomic_DNA"/>
</dbReference>
<dbReference type="Proteomes" id="UP001596422">
    <property type="component" value="Unassembled WGS sequence"/>
</dbReference>
<reference evidence="2" key="1">
    <citation type="journal article" date="2019" name="Int. J. Syst. Evol. Microbiol.">
        <title>The Global Catalogue of Microorganisms (GCM) 10K type strain sequencing project: providing services to taxonomists for standard genome sequencing and annotation.</title>
        <authorList>
            <consortium name="The Broad Institute Genomics Platform"/>
            <consortium name="The Broad Institute Genome Sequencing Center for Infectious Disease"/>
            <person name="Wu L."/>
            <person name="Ma J."/>
        </authorList>
    </citation>
    <scope>NUCLEOTIDE SEQUENCE [LARGE SCALE GENOMIC DNA]</scope>
    <source>
        <strain evidence="2">NBRC 111756</strain>
    </source>
</reference>
<comment type="caution">
    <text evidence="1">The sequence shown here is derived from an EMBL/GenBank/DDBJ whole genome shotgun (WGS) entry which is preliminary data.</text>
</comment>